<reference evidence="2" key="1">
    <citation type="submission" date="2017-03" db="EMBL/GenBank/DDBJ databases">
        <title>Phytopthora megakarya and P. palmivora, two closely related causual agents of cacao black pod achieved similar genome size and gene model numbers by different mechanisms.</title>
        <authorList>
            <person name="Ali S."/>
            <person name="Shao J."/>
            <person name="Larry D.J."/>
            <person name="Kronmiller B."/>
            <person name="Shen D."/>
            <person name="Strem M.D."/>
            <person name="Melnick R.L."/>
            <person name="Guiltinan M.J."/>
            <person name="Tyler B.M."/>
            <person name="Meinhardt L.W."/>
            <person name="Bailey B.A."/>
        </authorList>
    </citation>
    <scope>NUCLEOTIDE SEQUENCE [LARGE SCALE GENOMIC DNA]</scope>
    <source>
        <strain evidence="2">zdho120</strain>
    </source>
</reference>
<dbReference type="EMBL" id="NBNE01000102">
    <property type="protein sequence ID" value="OWZ22879.1"/>
    <property type="molecule type" value="Genomic_DNA"/>
</dbReference>
<comment type="caution">
    <text evidence="1">The sequence shown here is derived from an EMBL/GenBank/DDBJ whole genome shotgun (WGS) entry which is preliminary data.</text>
</comment>
<dbReference type="OrthoDB" id="88713at2759"/>
<evidence type="ECO:0000313" key="2">
    <source>
        <dbReference type="Proteomes" id="UP000198211"/>
    </source>
</evidence>
<accession>A0A225X0X1</accession>
<organism evidence="1 2">
    <name type="scientific">Phytophthora megakarya</name>
    <dbReference type="NCBI Taxonomy" id="4795"/>
    <lineage>
        <taxon>Eukaryota</taxon>
        <taxon>Sar</taxon>
        <taxon>Stramenopiles</taxon>
        <taxon>Oomycota</taxon>
        <taxon>Peronosporomycetes</taxon>
        <taxon>Peronosporales</taxon>
        <taxon>Peronosporaceae</taxon>
        <taxon>Phytophthora</taxon>
    </lineage>
</organism>
<dbReference type="AlphaFoldDB" id="A0A225X0X1"/>
<proteinExistence type="predicted"/>
<keyword evidence="2" id="KW-1185">Reference proteome</keyword>
<gene>
    <name evidence="1" type="ORF">PHMEG_0002333</name>
</gene>
<dbReference type="Proteomes" id="UP000198211">
    <property type="component" value="Unassembled WGS sequence"/>
</dbReference>
<evidence type="ECO:0000313" key="1">
    <source>
        <dbReference type="EMBL" id="OWZ22879.1"/>
    </source>
</evidence>
<name>A0A225X0X1_9STRA</name>
<protein>
    <recommendedName>
        <fullName evidence="3">MULE transposase domain-containing protein</fullName>
    </recommendedName>
</protein>
<evidence type="ECO:0008006" key="3">
    <source>
        <dbReference type="Google" id="ProtNLM"/>
    </source>
</evidence>
<sequence>MDRSPESFIFHLDTTFKLSQVDYTTFVCVFNNASVTKTNLQPSNEKVLIVCYVMGDADKAQVNAVHQNFCDGDVVYLMCFWHMITKLYEHGQSLSSIKLALAAADVFDMHYALSESRFHARKTLAECVCICILQQPVETFNAMIKQVYTFLDKPIGTTKIKKRAHELRRMELLFEAPSLDDSSQVCSDINFVLVQSRATSRIFFKPRKKNVDVIDICTQMGTNSARMERDE</sequence>